<name>A0A4W5PU10_9TELE</name>
<evidence type="ECO:0000313" key="3">
    <source>
        <dbReference type="Proteomes" id="UP000314982"/>
    </source>
</evidence>
<dbReference type="Proteomes" id="UP000314982">
    <property type="component" value="Unassembled WGS sequence"/>
</dbReference>
<proteinExistence type="predicted"/>
<evidence type="ECO:0000259" key="1">
    <source>
        <dbReference type="Pfam" id="PF23242"/>
    </source>
</evidence>
<feature type="domain" description="Pachytene checkpoint protein 2 C-terminal" evidence="1">
    <location>
        <begin position="11"/>
        <end position="51"/>
    </location>
</feature>
<dbReference type="AlphaFoldDB" id="A0A4W5PU10"/>
<dbReference type="GeneTree" id="ENSGT00940000170021"/>
<dbReference type="Ensembl" id="ENSHHUT00000070582.1">
    <property type="protein sequence ID" value="ENSHHUP00000068291.1"/>
    <property type="gene ID" value="ENSHHUG00000040264.1"/>
</dbReference>
<sequence>MFELETMGFRESNVTELSLVLRNIAIKSKGFSGRALRKLPFLAHALFVKVCRRFQMFHAEYKQFFFKCKNSMGLYFYLK</sequence>
<reference evidence="3" key="1">
    <citation type="submission" date="2018-06" db="EMBL/GenBank/DDBJ databases">
        <title>Genome assembly of Danube salmon.</title>
        <authorList>
            <person name="Macqueen D.J."/>
            <person name="Gundappa M.K."/>
        </authorList>
    </citation>
    <scope>NUCLEOTIDE SEQUENCE [LARGE SCALE GENOMIC DNA]</scope>
</reference>
<organism evidence="2 3">
    <name type="scientific">Hucho hucho</name>
    <name type="common">huchen</name>
    <dbReference type="NCBI Taxonomy" id="62062"/>
    <lineage>
        <taxon>Eukaryota</taxon>
        <taxon>Metazoa</taxon>
        <taxon>Chordata</taxon>
        <taxon>Craniata</taxon>
        <taxon>Vertebrata</taxon>
        <taxon>Euteleostomi</taxon>
        <taxon>Actinopterygii</taxon>
        <taxon>Neopterygii</taxon>
        <taxon>Teleostei</taxon>
        <taxon>Protacanthopterygii</taxon>
        <taxon>Salmoniformes</taxon>
        <taxon>Salmonidae</taxon>
        <taxon>Salmoninae</taxon>
        <taxon>Hucho</taxon>
    </lineage>
</organism>
<evidence type="ECO:0000313" key="2">
    <source>
        <dbReference type="Ensembl" id="ENSHHUP00000068291.1"/>
    </source>
</evidence>
<protein>
    <recommendedName>
        <fullName evidence="1">Pachytene checkpoint protein 2 C-terminal domain-containing protein</fullName>
    </recommendedName>
</protein>
<accession>A0A4W5PU10</accession>
<reference evidence="2" key="2">
    <citation type="submission" date="2025-08" db="UniProtKB">
        <authorList>
            <consortium name="Ensembl"/>
        </authorList>
    </citation>
    <scope>IDENTIFICATION</scope>
</reference>
<dbReference type="InterPro" id="IPR058249">
    <property type="entry name" value="Pch2_C"/>
</dbReference>
<reference evidence="2" key="3">
    <citation type="submission" date="2025-09" db="UniProtKB">
        <authorList>
            <consortium name="Ensembl"/>
        </authorList>
    </citation>
    <scope>IDENTIFICATION</scope>
</reference>
<dbReference type="Pfam" id="PF23242">
    <property type="entry name" value="AAA_lid_TRIP13_C"/>
    <property type="match status" value="1"/>
</dbReference>
<dbReference type="STRING" id="62062.ENSHHUP00000068291"/>
<keyword evidence="3" id="KW-1185">Reference proteome</keyword>